<evidence type="ECO:0000313" key="2">
    <source>
        <dbReference type="Proteomes" id="UP000287156"/>
    </source>
</evidence>
<comment type="caution">
    <text evidence="1">The sequence shown here is derived from an EMBL/GenBank/DDBJ whole genome shotgun (WGS) entry which is preliminary data.</text>
</comment>
<accession>A0A429XY60</accession>
<dbReference type="AlphaFoldDB" id="A0A429XY60"/>
<evidence type="ECO:0000313" key="1">
    <source>
        <dbReference type="EMBL" id="RST73671.1"/>
    </source>
</evidence>
<name>A0A429XY60_9BACI</name>
<keyword evidence="2" id="KW-1185">Reference proteome</keyword>
<gene>
    <name evidence="1" type="ORF">D4T97_012375</name>
</gene>
<reference evidence="1" key="1">
    <citation type="submission" date="2018-12" db="EMBL/GenBank/DDBJ databases">
        <authorList>
            <person name="Sun L."/>
            <person name="Chen Z."/>
        </authorList>
    </citation>
    <scope>NUCLEOTIDE SEQUENCE [LARGE SCALE GENOMIC DNA]</scope>
    <source>
        <strain evidence="1">3-2-2</strain>
    </source>
</reference>
<evidence type="ECO:0008006" key="3">
    <source>
        <dbReference type="Google" id="ProtNLM"/>
    </source>
</evidence>
<dbReference type="EMBL" id="QYTV02000005">
    <property type="protein sequence ID" value="RST73671.1"/>
    <property type="molecule type" value="Genomic_DNA"/>
</dbReference>
<dbReference type="Proteomes" id="UP000287156">
    <property type="component" value="Unassembled WGS sequence"/>
</dbReference>
<organism evidence="1 2">
    <name type="scientific">Siminovitchia acidinfaciens</name>
    <dbReference type="NCBI Taxonomy" id="2321395"/>
    <lineage>
        <taxon>Bacteria</taxon>
        <taxon>Bacillati</taxon>
        <taxon>Bacillota</taxon>
        <taxon>Bacilli</taxon>
        <taxon>Bacillales</taxon>
        <taxon>Bacillaceae</taxon>
        <taxon>Siminovitchia</taxon>
    </lineage>
</organism>
<proteinExistence type="predicted"/>
<protein>
    <recommendedName>
        <fullName evidence="3">DUF2809 domain-containing protein</fullName>
    </recommendedName>
</protein>
<sequence length="121" mass="13684">MIIMLGYAGFFLLELYDPVWVILDRKILLSGGLFIISWALYPSSLLYRYSAVVIGSLQGEVFLSIFLSKWKMPYTIGSADYLDVFALTVSAICLTHAAERLFFALKKALEGKLKEKKQVVH</sequence>
<dbReference type="InterPro" id="IPR014617">
    <property type="entry name" value="YphA_Bacsu"/>
</dbReference>
<dbReference type="Pfam" id="PF24124">
    <property type="entry name" value="YphA"/>
    <property type="match status" value="1"/>
</dbReference>